<dbReference type="InterPro" id="IPR051458">
    <property type="entry name" value="Cyt/Met_Dipeptidase"/>
</dbReference>
<keyword evidence="1" id="KW-0645">Protease</keyword>
<dbReference type="GO" id="GO:0006508">
    <property type="term" value="P:proteolysis"/>
    <property type="evidence" value="ECO:0007669"/>
    <property type="project" value="UniProtKB-KW"/>
</dbReference>
<dbReference type="InterPro" id="IPR011650">
    <property type="entry name" value="Peptidase_M20_dimer"/>
</dbReference>
<dbReference type="GO" id="GO:0008233">
    <property type="term" value="F:peptidase activity"/>
    <property type="evidence" value="ECO:0007669"/>
    <property type="project" value="UniProtKB-KW"/>
</dbReference>
<evidence type="ECO:0000256" key="1">
    <source>
        <dbReference type="ARBA" id="ARBA00022670"/>
    </source>
</evidence>
<dbReference type="NCBIfam" id="NF005914">
    <property type="entry name" value="PRK07907.1"/>
    <property type="match status" value="1"/>
</dbReference>
<keyword evidence="2" id="KW-0479">Metal-binding</keyword>
<dbReference type="Gene3D" id="3.40.630.10">
    <property type="entry name" value="Zn peptidases"/>
    <property type="match status" value="1"/>
</dbReference>
<evidence type="ECO:0000313" key="5">
    <source>
        <dbReference type="EMBL" id="AMM32409.1"/>
    </source>
</evidence>
<dbReference type="Gene3D" id="3.30.70.360">
    <property type="match status" value="1"/>
</dbReference>
<evidence type="ECO:0000259" key="4">
    <source>
        <dbReference type="Pfam" id="PF07687"/>
    </source>
</evidence>
<proteinExistence type="predicted"/>
<protein>
    <submittedName>
        <fullName evidence="5">Peptidase M20/M25/M40 family protein</fullName>
    </submittedName>
</protein>
<dbReference type="SUPFAM" id="SSF53187">
    <property type="entry name" value="Zn-dependent exopeptidases"/>
    <property type="match status" value="1"/>
</dbReference>
<dbReference type="InterPro" id="IPR002933">
    <property type="entry name" value="Peptidase_M20"/>
</dbReference>
<dbReference type="Proteomes" id="UP000070134">
    <property type="component" value="Chromosome"/>
</dbReference>
<evidence type="ECO:0000256" key="2">
    <source>
        <dbReference type="ARBA" id="ARBA00022723"/>
    </source>
</evidence>
<dbReference type="OrthoDB" id="9761532at2"/>
<dbReference type="RefSeq" id="WP_066497324.1">
    <property type="nucleotide sequence ID" value="NZ_BJMO01000014.1"/>
</dbReference>
<dbReference type="PANTHER" id="PTHR43270">
    <property type="entry name" value="BETA-ALA-HIS DIPEPTIDASE"/>
    <property type="match status" value="1"/>
</dbReference>
<dbReference type="STRING" id="37927.SA2016_1734"/>
<name>A0A126ZZ12_9MICC</name>
<organism evidence="5 6">
    <name type="scientific">Sinomonas atrocyanea</name>
    <dbReference type="NCBI Taxonomy" id="37927"/>
    <lineage>
        <taxon>Bacteria</taxon>
        <taxon>Bacillati</taxon>
        <taxon>Actinomycetota</taxon>
        <taxon>Actinomycetes</taxon>
        <taxon>Micrococcales</taxon>
        <taxon>Micrococcaceae</taxon>
        <taxon>Sinomonas</taxon>
    </lineage>
</organism>
<accession>A0A126ZZ12</accession>
<dbReference type="PANTHER" id="PTHR43270:SF12">
    <property type="entry name" value="SUCCINYL-DIAMINOPIMELATE DESUCCINYLASE"/>
    <property type="match status" value="1"/>
</dbReference>
<dbReference type="Pfam" id="PF07687">
    <property type="entry name" value="M20_dimer"/>
    <property type="match status" value="1"/>
</dbReference>
<dbReference type="EMBL" id="CP014518">
    <property type="protein sequence ID" value="AMM32409.1"/>
    <property type="molecule type" value="Genomic_DNA"/>
</dbReference>
<dbReference type="GO" id="GO:0046872">
    <property type="term" value="F:metal ion binding"/>
    <property type="evidence" value="ECO:0007669"/>
    <property type="project" value="UniProtKB-KW"/>
</dbReference>
<dbReference type="KEGG" id="satk:SA2016_1734"/>
<dbReference type="PATRIC" id="fig|37927.3.peg.1784"/>
<reference evidence="5 6" key="1">
    <citation type="submission" date="2016-02" db="EMBL/GenBank/DDBJ databases">
        <title>Complete genome of Sinomonas atrocyanea KCTC 3377.</title>
        <authorList>
            <person name="Kim K.M."/>
        </authorList>
    </citation>
    <scope>NUCLEOTIDE SEQUENCE [LARGE SCALE GENOMIC DNA]</scope>
    <source>
        <strain evidence="5 6">KCTC 3377</strain>
    </source>
</reference>
<feature type="domain" description="Peptidase M20 dimerisation" evidence="4">
    <location>
        <begin position="205"/>
        <end position="351"/>
    </location>
</feature>
<dbReference type="AlphaFoldDB" id="A0A126ZZ12"/>
<sequence>MADYTELLRAHARAGADEALRDLRHLVAIPGSAWAGTDPLHLERSAALVAELFEGAGFPEVGVVRVPKPDGMPGAPAVLAHRPAAPGCPTVLLYAHHDVQPTGDLGAWHSPPFEAVERRGRLFGRGVADNKGGVVLHLAACRALVRALGAEGGVGVTVLVDGEEEVGSPSLPRLLDTHGALLRPDVVIVADSGNWRVGVPALTTSLRGFASATLEVRVLEHSLHTGTFGGPVLDALAALSHLIASLYAADGSVAVPGLVGWDEGRPELSEEDYRLDAGVLHGVQLAGSGSIASRLWAKPALSVIGIDAPPVALSADAIVPSARARFSLRLAPGDDPARALAAVRSHLEANVPLGTRITLTPGASTKAFAGDAASDPARKMLAAMEEVWGVEPVLMGVGGSIPAAAELAGRFPSAQVLITGVEDPDSRAHGADESIDLGDFHKAVLAEALLLASLGAPAT</sequence>
<keyword evidence="3" id="KW-0378">Hydrolase</keyword>
<evidence type="ECO:0000256" key="3">
    <source>
        <dbReference type="ARBA" id="ARBA00022801"/>
    </source>
</evidence>
<keyword evidence="6" id="KW-1185">Reference proteome</keyword>
<dbReference type="Pfam" id="PF01546">
    <property type="entry name" value="Peptidase_M20"/>
    <property type="match status" value="1"/>
</dbReference>
<gene>
    <name evidence="5" type="ORF">SA2016_1734</name>
</gene>
<evidence type="ECO:0000313" key="6">
    <source>
        <dbReference type="Proteomes" id="UP000070134"/>
    </source>
</evidence>